<keyword evidence="2" id="KW-0732">Signal</keyword>
<evidence type="ECO:0000313" key="4">
    <source>
        <dbReference type="Proteomes" id="UP000266915"/>
    </source>
</evidence>
<evidence type="ECO:0008006" key="5">
    <source>
        <dbReference type="Google" id="ProtNLM"/>
    </source>
</evidence>
<organism evidence="3 4">
    <name type="scientific">Plantibacter flavus</name>
    <dbReference type="NCBI Taxonomy" id="150123"/>
    <lineage>
        <taxon>Bacteria</taxon>
        <taxon>Bacillati</taxon>
        <taxon>Actinomycetota</taxon>
        <taxon>Actinomycetes</taxon>
        <taxon>Micrococcales</taxon>
        <taxon>Microbacteriaceae</taxon>
        <taxon>Plantibacter</taxon>
    </lineage>
</organism>
<evidence type="ECO:0000256" key="2">
    <source>
        <dbReference type="SAM" id="SignalP"/>
    </source>
</evidence>
<feature type="signal peptide" evidence="2">
    <location>
        <begin position="1"/>
        <end position="20"/>
    </location>
</feature>
<keyword evidence="4" id="KW-1185">Reference proteome</keyword>
<dbReference type="AlphaFoldDB" id="A0A3N2BY86"/>
<gene>
    <name evidence="3" type="ORF">EDD42_0256</name>
</gene>
<dbReference type="RefSeq" id="WP_085514281.1">
    <property type="nucleotide sequence ID" value="NZ_FXAP01000008.1"/>
</dbReference>
<feature type="compositionally biased region" description="Low complexity" evidence="1">
    <location>
        <begin position="26"/>
        <end position="47"/>
    </location>
</feature>
<evidence type="ECO:0000256" key="1">
    <source>
        <dbReference type="SAM" id="MobiDB-lite"/>
    </source>
</evidence>
<sequence>MRNKQLTTIAVASLAVVALAGCTGSDPSPKGSAPSASSTPADDAAGSEYAIPDVSGECVDGTATIVDDSSNVTIDGDCADVVVEASNSVVTVTGAVVNLTFNSSITLVNVATVDTIVFVEGANGNKAATSSTPVVTDAGEGNTVAAE</sequence>
<comment type="caution">
    <text evidence="3">The sequence shown here is derived from an EMBL/GenBank/DDBJ whole genome shotgun (WGS) entry which is preliminary data.</text>
</comment>
<feature type="region of interest" description="Disordered" evidence="1">
    <location>
        <begin position="26"/>
        <end position="49"/>
    </location>
</feature>
<dbReference type="Proteomes" id="UP000266915">
    <property type="component" value="Unassembled WGS sequence"/>
</dbReference>
<evidence type="ECO:0000313" key="3">
    <source>
        <dbReference type="EMBL" id="ROR80219.1"/>
    </source>
</evidence>
<reference evidence="3 4" key="1">
    <citation type="submission" date="2018-11" db="EMBL/GenBank/DDBJ databases">
        <title>Sequencing the genomes of 1000 actinobacteria strains.</title>
        <authorList>
            <person name="Klenk H.-P."/>
        </authorList>
    </citation>
    <scope>NUCLEOTIDE SEQUENCE [LARGE SCALE GENOMIC DNA]</scope>
    <source>
        <strain evidence="3 4">DSM 14012</strain>
    </source>
</reference>
<feature type="chain" id="PRO_5038731569" description="DUF3060 domain-containing protein" evidence="2">
    <location>
        <begin position="21"/>
        <end position="147"/>
    </location>
</feature>
<accession>A0A3N2BY86</accession>
<name>A0A3N2BY86_9MICO</name>
<feature type="region of interest" description="Disordered" evidence="1">
    <location>
        <begin position="128"/>
        <end position="147"/>
    </location>
</feature>
<proteinExistence type="predicted"/>
<protein>
    <recommendedName>
        <fullName evidence="5">DUF3060 domain-containing protein</fullName>
    </recommendedName>
</protein>
<dbReference type="PROSITE" id="PS51257">
    <property type="entry name" value="PROKAR_LIPOPROTEIN"/>
    <property type="match status" value="1"/>
</dbReference>
<dbReference type="EMBL" id="RKHL01000001">
    <property type="protein sequence ID" value="ROR80219.1"/>
    <property type="molecule type" value="Genomic_DNA"/>
</dbReference>